<sequence length="103" mass="11029">MNSVHSAAFPGVWARMAVESMPACLATRICLANTFVMTSLADSSVRGVIFKGKKEVPSFAREGSSCTAKAMQKSFSVSSVRDSKMLNAPSRKVEAGTPNSRLR</sequence>
<evidence type="ECO:0000313" key="1">
    <source>
        <dbReference type="EMBL" id="CAI6287798.1"/>
    </source>
</evidence>
<gene>
    <name evidence="1" type="ORF">PDIGIT_LOCUS2367</name>
</gene>
<accession>A0A9W4XQT8</accession>
<protein>
    <submittedName>
        <fullName evidence="1">Uncharacterized protein</fullName>
    </submittedName>
</protein>
<organism evidence="1 2">
    <name type="scientific">Periconia digitata</name>
    <dbReference type="NCBI Taxonomy" id="1303443"/>
    <lineage>
        <taxon>Eukaryota</taxon>
        <taxon>Fungi</taxon>
        <taxon>Dikarya</taxon>
        <taxon>Ascomycota</taxon>
        <taxon>Pezizomycotina</taxon>
        <taxon>Dothideomycetes</taxon>
        <taxon>Pleosporomycetidae</taxon>
        <taxon>Pleosporales</taxon>
        <taxon>Massarineae</taxon>
        <taxon>Periconiaceae</taxon>
        <taxon>Periconia</taxon>
    </lineage>
</organism>
<dbReference type="EMBL" id="CAOQHR010000001">
    <property type="protein sequence ID" value="CAI6287798.1"/>
    <property type="molecule type" value="Genomic_DNA"/>
</dbReference>
<dbReference type="AlphaFoldDB" id="A0A9W4XQT8"/>
<name>A0A9W4XQT8_9PLEO</name>
<dbReference type="Proteomes" id="UP001152607">
    <property type="component" value="Unassembled WGS sequence"/>
</dbReference>
<comment type="caution">
    <text evidence="1">The sequence shown here is derived from an EMBL/GenBank/DDBJ whole genome shotgun (WGS) entry which is preliminary data.</text>
</comment>
<proteinExistence type="predicted"/>
<keyword evidence="2" id="KW-1185">Reference proteome</keyword>
<evidence type="ECO:0000313" key="2">
    <source>
        <dbReference type="Proteomes" id="UP001152607"/>
    </source>
</evidence>
<reference evidence="1" key="1">
    <citation type="submission" date="2023-01" db="EMBL/GenBank/DDBJ databases">
        <authorList>
            <person name="Van Ghelder C."/>
            <person name="Rancurel C."/>
        </authorList>
    </citation>
    <scope>NUCLEOTIDE SEQUENCE</scope>
    <source>
        <strain evidence="1">CNCM I-4278</strain>
    </source>
</reference>